<reference evidence="1" key="1">
    <citation type="submission" date="2021-04" db="EMBL/GenBank/DDBJ databases">
        <title>Pseudaminobacter soli sp. nov., isolated from paddy soil contaminated by heavy metals.</title>
        <authorList>
            <person name="Zhang K."/>
        </authorList>
    </citation>
    <scope>NUCLEOTIDE SEQUENCE</scope>
    <source>
        <strain evidence="1">19-2017</strain>
    </source>
</reference>
<accession>A0A942I2G2</accession>
<dbReference type="AlphaFoldDB" id="A0A942I2G2"/>
<proteinExistence type="predicted"/>
<dbReference type="Proteomes" id="UP000680348">
    <property type="component" value="Unassembled WGS sequence"/>
</dbReference>
<protein>
    <submittedName>
        <fullName evidence="1">Uncharacterized protein</fullName>
    </submittedName>
</protein>
<gene>
    <name evidence="1" type="ORF">KEU06_08710</name>
</gene>
<name>A0A942I2G2_9HYPH</name>
<evidence type="ECO:0000313" key="1">
    <source>
        <dbReference type="EMBL" id="MBS3648708.1"/>
    </source>
</evidence>
<dbReference type="RefSeq" id="WP_188254273.1">
    <property type="nucleotide sequence ID" value="NZ_JABVCF010000004.1"/>
</dbReference>
<comment type="caution">
    <text evidence="1">The sequence shown here is derived from an EMBL/GenBank/DDBJ whole genome shotgun (WGS) entry which is preliminary data.</text>
</comment>
<organism evidence="1 2">
    <name type="scientific">Pseudaminobacter soli</name>
    <name type="common">ex Zhang et al. 2022</name>
    <dbReference type="NCBI Taxonomy" id="2831468"/>
    <lineage>
        <taxon>Bacteria</taxon>
        <taxon>Pseudomonadati</taxon>
        <taxon>Pseudomonadota</taxon>
        <taxon>Alphaproteobacteria</taxon>
        <taxon>Hyphomicrobiales</taxon>
        <taxon>Phyllobacteriaceae</taxon>
        <taxon>Pseudaminobacter</taxon>
    </lineage>
</organism>
<keyword evidence="2" id="KW-1185">Reference proteome</keyword>
<dbReference type="EMBL" id="JAGWCR010000004">
    <property type="protein sequence ID" value="MBS3648708.1"/>
    <property type="molecule type" value="Genomic_DNA"/>
</dbReference>
<evidence type="ECO:0000313" key="2">
    <source>
        <dbReference type="Proteomes" id="UP000680348"/>
    </source>
</evidence>
<sequence>MSQIDVQQVKDLRAREGISIFEAKRRVEKQRILMAIDEARNFYELRVLVRTLAEKVL</sequence>